<proteinExistence type="predicted"/>
<gene>
    <name evidence="2" type="ORF">GCM10010226_41950</name>
</gene>
<organism evidence="2 3">
    <name type="scientific">Streptomyces phaeofaciens</name>
    <dbReference type="NCBI Taxonomy" id="68254"/>
    <lineage>
        <taxon>Bacteria</taxon>
        <taxon>Bacillati</taxon>
        <taxon>Actinomycetota</taxon>
        <taxon>Actinomycetes</taxon>
        <taxon>Kitasatosporales</taxon>
        <taxon>Streptomycetaceae</taxon>
        <taxon>Streptomyces</taxon>
    </lineage>
</organism>
<evidence type="ECO:0000256" key="1">
    <source>
        <dbReference type="SAM" id="MobiDB-lite"/>
    </source>
</evidence>
<comment type="caution">
    <text evidence="2">The sequence shown here is derived from an EMBL/GenBank/DDBJ whole genome shotgun (WGS) entry which is preliminary data.</text>
</comment>
<feature type="compositionally biased region" description="Basic and acidic residues" evidence="1">
    <location>
        <begin position="37"/>
        <end position="52"/>
    </location>
</feature>
<sequence length="67" mass="7415">MREEGVPTVVVGRAGESGEVRFGTVVNFRRRVRLGGDPKRAYDRTPWPRRESVGGGDHTAVVAPVRR</sequence>
<evidence type="ECO:0000313" key="3">
    <source>
        <dbReference type="Proteomes" id="UP000646776"/>
    </source>
</evidence>
<feature type="region of interest" description="Disordered" evidence="1">
    <location>
        <begin position="37"/>
        <end position="67"/>
    </location>
</feature>
<accession>A0A918LWH4</accession>
<name>A0A918LWH4_9ACTN</name>
<dbReference type="Proteomes" id="UP000646776">
    <property type="component" value="Unassembled WGS sequence"/>
</dbReference>
<evidence type="ECO:0000313" key="2">
    <source>
        <dbReference type="EMBL" id="GGT60174.1"/>
    </source>
</evidence>
<keyword evidence="3" id="KW-1185">Reference proteome</keyword>
<dbReference type="AlphaFoldDB" id="A0A918LWH4"/>
<reference evidence="2" key="1">
    <citation type="journal article" date="2014" name="Int. J. Syst. Evol. Microbiol.">
        <title>Complete genome sequence of Corynebacterium casei LMG S-19264T (=DSM 44701T), isolated from a smear-ripened cheese.</title>
        <authorList>
            <consortium name="US DOE Joint Genome Institute (JGI-PGF)"/>
            <person name="Walter F."/>
            <person name="Albersmeier A."/>
            <person name="Kalinowski J."/>
            <person name="Ruckert C."/>
        </authorList>
    </citation>
    <scope>NUCLEOTIDE SEQUENCE</scope>
    <source>
        <strain evidence="2">JCM 4125</strain>
    </source>
</reference>
<reference evidence="2" key="2">
    <citation type="submission" date="2020-09" db="EMBL/GenBank/DDBJ databases">
        <authorList>
            <person name="Sun Q."/>
            <person name="Ohkuma M."/>
        </authorList>
    </citation>
    <scope>NUCLEOTIDE SEQUENCE</scope>
    <source>
        <strain evidence="2">JCM 4125</strain>
    </source>
</reference>
<protein>
    <submittedName>
        <fullName evidence="2">Uncharacterized protein</fullName>
    </submittedName>
</protein>
<dbReference type="EMBL" id="BMSA01000012">
    <property type="protein sequence ID" value="GGT60174.1"/>
    <property type="molecule type" value="Genomic_DNA"/>
</dbReference>